<reference evidence="1 2" key="1">
    <citation type="submission" date="2016-10" db="EMBL/GenBank/DDBJ databases">
        <authorList>
            <person name="de Groot N.N."/>
        </authorList>
    </citation>
    <scope>NUCLEOTIDE SEQUENCE [LARGE SCALE GENOMIC DNA]</scope>
    <source>
        <strain evidence="1 2">CGMCC 1.10076</strain>
    </source>
</reference>
<evidence type="ECO:0000313" key="2">
    <source>
        <dbReference type="Proteomes" id="UP000199580"/>
    </source>
</evidence>
<protein>
    <submittedName>
        <fullName evidence="1">Uncharacterized protein</fullName>
    </submittedName>
</protein>
<dbReference type="Proteomes" id="UP000199580">
    <property type="component" value="Unassembled WGS sequence"/>
</dbReference>
<accession>A0A1G9BM17</accession>
<dbReference type="EMBL" id="FNEZ01000006">
    <property type="protein sequence ID" value="SDK40569.1"/>
    <property type="molecule type" value="Genomic_DNA"/>
</dbReference>
<dbReference type="AlphaFoldDB" id="A0A1G9BM17"/>
<sequence>MLFLLCSVISAYSQNDKINSKNYCSFYNEEAYTENSDVITRHLSAIIITDIVREEMYKLGFKWLSNPRIIKTETGQYIASICYSDKSNCGFLLEESYDLIPLQESRSIISMNKRESGYDYSEKIVFTDGKYEFVNIKEIPKNLHILKMDNYWYQTSTNKDKSKALVPKEFAYGLLREDVRNFLKDKL</sequence>
<evidence type="ECO:0000313" key="1">
    <source>
        <dbReference type="EMBL" id="SDK40569.1"/>
    </source>
</evidence>
<gene>
    <name evidence="1" type="ORF">SAMN04487935_3281</name>
</gene>
<keyword evidence="2" id="KW-1185">Reference proteome</keyword>
<proteinExistence type="predicted"/>
<organism evidence="1 2">
    <name type="scientific">Flavobacterium noncentrifugens</name>
    <dbReference type="NCBI Taxonomy" id="1128970"/>
    <lineage>
        <taxon>Bacteria</taxon>
        <taxon>Pseudomonadati</taxon>
        <taxon>Bacteroidota</taxon>
        <taxon>Flavobacteriia</taxon>
        <taxon>Flavobacteriales</taxon>
        <taxon>Flavobacteriaceae</taxon>
        <taxon>Flavobacterium</taxon>
    </lineage>
</organism>
<name>A0A1G9BM17_9FLAO</name>